<proteinExistence type="predicted"/>
<keyword evidence="2" id="KW-0812">Transmembrane</keyword>
<name>A0A5B7WPN8_9MICC</name>
<evidence type="ECO:0000256" key="2">
    <source>
        <dbReference type="ARBA" id="ARBA00022692"/>
    </source>
</evidence>
<keyword evidence="4" id="KW-0472">Membrane</keyword>
<keyword evidence="7" id="KW-1185">Reference proteome</keyword>
<dbReference type="GO" id="GO:0016020">
    <property type="term" value="C:membrane"/>
    <property type="evidence" value="ECO:0007669"/>
    <property type="project" value="UniProtKB-SubCell"/>
</dbReference>
<gene>
    <name evidence="6" type="ORF">GcLGCM259_0107</name>
</gene>
<feature type="domain" description="Integral membrane bound transporter" evidence="5">
    <location>
        <begin position="42"/>
        <end position="162"/>
    </location>
</feature>
<keyword evidence="3" id="KW-1133">Transmembrane helix</keyword>
<accession>A0A5B7WPN8</accession>
<evidence type="ECO:0000259" key="5">
    <source>
        <dbReference type="Pfam" id="PF13515"/>
    </source>
</evidence>
<dbReference type="RefSeq" id="WP_138925421.1">
    <property type="nucleotide sequence ID" value="NZ_CP034412.1"/>
</dbReference>
<evidence type="ECO:0000256" key="1">
    <source>
        <dbReference type="ARBA" id="ARBA00004141"/>
    </source>
</evidence>
<evidence type="ECO:0000313" key="7">
    <source>
        <dbReference type="Proteomes" id="UP000307000"/>
    </source>
</evidence>
<dbReference type="AlphaFoldDB" id="A0A5B7WPN8"/>
<dbReference type="InterPro" id="IPR049453">
    <property type="entry name" value="Memb_transporter_dom"/>
</dbReference>
<sequence length="377" mass="41005">MASAPNLRRARLFVRQRNRVGLTRAWNSLPRIIRMTIAAIGAYWIADSLLGHTQPIFAATSALVASGFGTATTMRKVLEVAVGCTLGVAMGDFLMHWWGQGLWQAAAVMSLSLLVARYLNSGPIFSTQLGMQSALVVLLPISVDGPFARSLDAVVGVSLAILLMILLPSDSRRTPIAALSELLREMAEVLLECSWAVRDDDHRSAFHALVKARGTQRHVDKLPAAFSAALEVATFAPTQRRHRQEIRQLSERSDHFDLAARNLRVVVRRLAAVLSQSALSAEGAEQITALLRELSEAVGTLAHSVREPTVAGQHKYERLARHQLQDCAAKLDPHQMGIEGLQGEGLVLLLRPMVVDLLKAAGADTEEATSALPPLHR</sequence>
<reference evidence="6 7" key="1">
    <citation type="submission" date="2018-12" db="EMBL/GenBank/DDBJ databases">
        <title>Complete Genome Sequence of Glutamicibacter creatinolyticus strain LGCM259,isolated from an abscess of a 12-year-old mare in Italy.</title>
        <authorList>
            <person name="Santos R.G."/>
            <person name="Silva A.L."/>
            <person name="Seyffert N."/>
            <person name="Castro T.L.P."/>
            <person name="Attili A.R."/>
            <person name="Rifici C."/>
            <person name="Mazzullo G."/>
            <person name="Brenig B."/>
            <person name="Venanzi F."/>
            <person name="Azevedo V."/>
        </authorList>
    </citation>
    <scope>NUCLEOTIDE SEQUENCE [LARGE SCALE GENOMIC DNA]</scope>
    <source>
        <strain evidence="6 7">LGCM 259</strain>
    </source>
</reference>
<comment type="subcellular location">
    <subcellularLocation>
        <location evidence="1">Membrane</location>
        <topology evidence="1">Multi-pass membrane protein</topology>
    </subcellularLocation>
</comment>
<protein>
    <submittedName>
        <fullName evidence="6">Fusaric acid resistance protein</fullName>
    </submittedName>
</protein>
<organism evidence="6 7">
    <name type="scientific">Glutamicibacter creatinolyticus</name>
    <dbReference type="NCBI Taxonomy" id="162496"/>
    <lineage>
        <taxon>Bacteria</taxon>
        <taxon>Bacillati</taxon>
        <taxon>Actinomycetota</taxon>
        <taxon>Actinomycetes</taxon>
        <taxon>Micrococcales</taxon>
        <taxon>Micrococcaceae</taxon>
        <taxon>Glutamicibacter</taxon>
    </lineage>
</organism>
<evidence type="ECO:0000256" key="4">
    <source>
        <dbReference type="ARBA" id="ARBA00023136"/>
    </source>
</evidence>
<dbReference type="Proteomes" id="UP000307000">
    <property type="component" value="Chromosome"/>
</dbReference>
<dbReference type="EMBL" id="CP034412">
    <property type="protein sequence ID" value="QCY45897.1"/>
    <property type="molecule type" value="Genomic_DNA"/>
</dbReference>
<evidence type="ECO:0000256" key="3">
    <source>
        <dbReference type="ARBA" id="ARBA00022989"/>
    </source>
</evidence>
<evidence type="ECO:0000313" key="6">
    <source>
        <dbReference type="EMBL" id="QCY45897.1"/>
    </source>
</evidence>
<dbReference type="Pfam" id="PF13515">
    <property type="entry name" value="FUSC_2"/>
    <property type="match status" value="1"/>
</dbReference>
<dbReference type="KEGG" id="gcr:GcLGCM259_0107"/>